<dbReference type="AlphaFoldDB" id="A0A415MEJ1"/>
<name>A0A415MEJ1_9FIRM</name>
<protein>
    <submittedName>
        <fullName evidence="1">Uncharacterized protein</fullName>
    </submittedName>
</protein>
<sequence>MSNYVDELRRIQNLTNEEINEGKKNKLATEIVELFEELLDKKGIEIPCEDATEQKERYDGNNVAKLYGMEYFDLVSNVQSLL</sequence>
<dbReference type="EMBL" id="QROY01000002">
    <property type="protein sequence ID" value="RHL71130.1"/>
    <property type="molecule type" value="Genomic_DNA"/>
</dbReference>
<evidence type="ECO:0000313" key="2">
    <source>
        <dbReference type="Proteomes" id="UP000285201"/>
    </source>
</evidence>
<dbReference type="RefSeq" id="WP_118370128.1">
    <property type="nucleotide sequence ID" value="NZ_QROY01000002.1"/>
</dbReference>
<organism evidence="1 2">
    <name type="scientific">Lachnospira eligens</name>
    <dbReference type="NCBI Taxonomy" id="39485"/>
    <lineage>
        <taxon>Bacteria</taxon>
        <taxon>Bacillati</taxon>
        <taxon>Bacillota</taxon>
        <taxon>Clostridia</taxon>
        <taxon>Lachnospirales</taxon>
        <taxon>Lachnospiraceae</taxon>
        <taxon>Lachnospira</taxon>
    </lineage>
</organism>
<accession>A0A415MEJ1</accession>
<comment type="caution">
    <text evidence="1">The sequence shown here is derived from an EMBL/GenBank/DDBJ whole genome shotgun (WGS) entry which is preliminary data.</text>
</comment>
<evidence type="ECO:0000313" key="1">
    <source>
        <dbReference type="EMBL" id="RHL71130.1"/>
    </source>
</evidence>
<reference evidence="1 2" key="1">
    <citation type="submission" date="2018-08" db="EMBL/GenBank/DDBJ databases">
        <title>A genome reference for cultivated species of the human gut microbiota.</title>
        <authorList>
            <person name="Zou Y."/>
            <person name="Xue W."/>
            <person name="Luo G."/>
        </authorList>
    </citation>
    <scope>NUCLEOTIDE SEQUENCE [LARGE SCALE GENOMIC DNA]</scope>
    <source>
        <strain evidence="1 2">AF36-7BH</strain>
    </source>
</reference>
<gene>
    <name evidence="1" type="ORF">DW007_03000</name>
</gene>
<dbReference type="Proteomes" id="UP000285201">
    <property type="component" value="Unassembled WGS sequence"/>
</dbReference>
<proteinExistence type="predicted"/>